<evidence type="ECO:0000313" key="4">
    <source>
        <dbReference type="Proteomes" id="UP000263012"/>
    </source>
</evidence>
<dbReference type="EMBL" id="CP025066">
    <property type="protein sequence ID" value="AUX08983.1"/>
    <property type="molecule type" value="Genomic_DNA"/>
</dbReference>
<dbReference type="Proteomes" id="UP000263012">
    <property type="component" value="Chromosome"/>
</dbReference>
<dbReference type="AlphaFoldDB" id="A0A343TIR1"/>
<organism evidence="3 4">
    <name type="scientific">Halalkaliarchaeum desulfuricum</name>
    <dbReference type="NCBI Taxonomy" id="2055893"/>
    <lineage>
        <taxon>Archaea</taxon>
        <taxon>Methanobacteriati</taxon>
        <taxon>Methanobacteriota</taxon>
        <taxon>Stenosarchaea group</taxon>
        <taxon>Halobacteria</taxon>
        <taxon>Halobacteriales</taxon>
        <taxon>Haloferacaceae</taxon>
        <taxon>Halalkaliarchaeum</taxon>
    </lineage>
</organism>
<dbReference type="NCBIfam" id="NF011470">
    <property type="entry name" value="PRK14887.1"/>
    <property type="match status" value="1"/>
</dbReference>
<feature type="region of interest" description="Disordered" evidence="2">
    <location>
        <begin position="1"/>
        <end position="20"/>
    </location>
</feature>
<evidence type="ECO:0000313" key="3">
    <source>
        <dbReference type="EMBL" id="AUX08983.1"/>
    </source>
</evidence>
<name>A0A343TIR1_9EURY</name>
<protein>
    <submittedName>
        <fullName evidence="3">KEOPS complex subunit Pcc1</fullName>
    </submittedName>
</protein>
<accession>A0A343TIR1</accession>
<evidence type="ECO:0000256" key="2">
    <source>
        <dbReference type="SAM" id="MobiDB-lite"/>
    </source>
</evidence>
<dbReference type="Gene3D" id="3.30.310.50">
    <property type="entry name" value="Alpha-D-phosphohexomutase, C-terminal domain"/>
    <property type="match status" value="1"/>
</dbReference>
<reference evidence="4" key="1">
    <citation type="submission" date="2017-11" db="EMBL/GenBank/DDBJ databases">
        <title>Phenotypic and genomic properties of facultatively anaerobic sulfur-reducing natronoarchaea from hypersaline soda lakes.</title>
        <authorList>
            <person name="Sorokin D.Y."/>
            <person name="Kublanov I.V."/>
            <person name="Roman P."/>
            <person name="Sinninghe Damste J.S."/>
            <person name="Golyshin P.N."/>
            <person name="Rojo D."/>
            <person name="Ciordia S."/>
            <person name="Mena M.D.C."/>
            <person name="Ferrer M."/>
            <person name="Messina E."/>
            <person name="Smedile F."/>
            <person name="La Spada G."/>
            <person name="La Cono V."/>
            <person name="Yakimov M.M."/>
        </authorList>
    </citation>
    <scope>NUCLEOTIDE SEQUENCE [LARGE SCALE GENOMIC DNA]</scope>
    <source>
        <strain evidence="4">AArc-Sl</strain>
    </source>
</reference>
<dbReference type="KEGG" id="hdf:AArcSl_1352"/>
<proteinExistence type="inferred from homology"/>
<gene>
    <name evidence="3" type="primary">pcc1</name>
    <name evidence="3" type="ORF">AArcSl_1352</name>
</gene>
<feature type="compositionally biased region" description="Polar residues" evidence="2">
    <location>
        <begin position="1"/>
        <end position="13"/>
    </location>
</feature>
<evidence type="ECO:0000256" key="1">
    <source>
        <dbReference type="ARBA" id="ARBA00007073"/>
    </source>
</evidence>
<dbReference type="InterPro" id="IPR015419">
    <property type="entry name" value="CTAG/Pcc1"/>
</dbReference>
<keyword evidence="4" id="KW-1185">Reference proteome</keyword>
<comment type="similarity">
    <text evidence="1">Belongs to the CTAG/PCC1 family.</text>
</comment>
<dbReference type="Pfam" id="PF09341">
    <property type="entry name" value="Pcc1"/>
    <property type="match status" value="1"/>
</dbReference>
<sequence>MAASRKSTSSNLEHTAANRGMNRVTDIHSATLSFVYPDEEAARLVADAVVVEQDELDDDRAGATVARTDRTVEVTVDASDLVALRAGINSWVRLVDVAERADGVAKGAGDADR</sequence>